<keyword evidence="9" id="KW-1185">Reference proteome</keyword>
<evidence type="ECO:0000256" key="6">
    <source>
        <dbReference type="ARBA" id="ARBA00022840"/>
    </source>
</evidence>
<comment type="similarity">
    <text evidence="1">Belongs to the guanylate kinase family.</text>
</comment>
<name>A0A1J9R2E7_9EURO</name>
<feature type="domain" description="Guanylate kinase-like" evidence="7">
    <location>
        <begin position="428"/>
        <end position="577"/>
    </location>
</feature>
<dbReference type="InterPro" id="IPR020590">
    <property type="entry name" value="Guanylate_kinase_CS"/>
</dbReference>
<dbReference type="Pfam" id="PF00625">
    <property type="entry name" value="Guanylate_kin"/>
    <property type="match status" value="1"/>
</dbReference>
<dbReference type="Gene3D" id="3.40.50.300">
    <property type="entry name" value="P-loop containing nucleotide triphosphate hydrolases"/>
    <property type="match status" value="1"/>
</dbReference>
<keyword evidence="6" id="KW-0067">ATP-binding</keyword>
<dbReference type="GO" id="GO:0004385">
    <property type="term" value="F:GMP kinase activity"/>
    <property type="evidence" value="ECO:0007669"/>
    <property type="project" value="UniProtKB-EC"/>
</dbReference>
<dbReference type="InterPro" id="IPR008144">
    <property type="entry name" value="Guanylate_kin-like_dom"/>
</dbReference>
<evidence type="ECO:0000313" key="9">
    <source>
        <dbReference type="Proteomes" id="UP000242791"/>
    </source>
</evidence>
<dbReference type="InterPro" id="IPR017665">
    <property type="entry name" value="Guanylate_kinase"/>
</dbReference>
<dbReference type="PROSITE" id="PS50052">
    <property type="entry name" value="GUANYLATE_KINASE_2"/>
    <property type="match status" value="1"/>
</dbReference>
<dbReference type="NCBIfam" id="TIGR03263">
    <property type="entry name" value="guanyl_kin"/>
    <property type="match status" value="1"/>
</dbReference>
<evidence type="ECO:0000256" key="1">
    <source>
        <dbReference type="ARBA" id="ARBA00005790"/>
    </source>
</evidence>
<dbReference type="PANTHER" id="PTHR23117:SF13">
    <property type="entry name" value="GUANYLATE KINASE"/>
    <property type="match status" value="1"/>
</dbReference>
<proteinExistence type="inferred from homology"/>
<sequence>MPPTPITIRELYRANLLHVWIQYIMAMIIIDFVRQHTPASLLHEDDILDMMDTGTTNRQNLMKHKTAYGSYTRFTVLLSCVIGTARVITGSDRAGNPKLVQPEDREWVTVIAGVNAMGWALRTMIILKGKVHQSCSYETEGLPRNWVIGVSDTGRTTDKLGLHWLKEVFDKDILPRTKGKYRLLILDRHGSHASAEFDQFCSENYIIALYMPVHSSYCGGDVGPMLGAQPSIPLHCLLKPLDVGCFSSLKTAYGRQVENQMRLGINHIDKEEFLTLYPIAHARALTDNNIKSGFRAAGLDPYDPEQVLSRLNTIMRTPKPPVTSHSSQASWATATLHNVRQLEQQTEKVMKYIKRRTQSPPSPTHQALSQLVKGCQMTMHRIALLEQEVNELGVANTKQKRKREKSRTWIAQEGALGVEEGLDRVQKTNTTRAPRPGEQDGREYYFTTRDAFQSLIDEGGFIEWAQFSGNYYGTSTKAVSDVAEKKRICILDIEMEGVKQVKRTSLNARFLFLAPPSLETLEQRLRSRGTETEESLSSRLAQAKNELEYAKQPGAHDVVIVNDELETAYKALRDWVVDGGKFGALE</sequence>
<evidence type="ECO:0000256" key="2">
    <source>
        <dbReference type="ARBA" id="ARBA00012961"/>
    </source>
</evidence>
<dbReference type="InterPro" id="IPR027417">
    <property type="entry name" value="P-loop_NTPase"/>
</dbReference>
<dbReference type="Pfam" id="PF03184">
    <property type="entry name" value="DDE_1"/>
    <property type="match status" value="2"/>
</dbReference>
<dbReference type="CDD" id="cd00071">
    <property type="entry name" value="GMPK"/>
    <property type="match status" value="1"/>
</dbReference>
<dbReference type="InterPro" id="IPR008145">
    <property type="entry name" value="GK/Ca_channel_bsu"/>
</dbReference>
<protein>
    <recommendedName>
        <fullName evidence="2">guanylate kinase</fullName>
        <ecNumber evidence="2">2.7.4.8</ecNumber>
    </recommendedName>
</protein>
<dbReference type="AlphaFoldDB" id="A0A1J9R2E7"/>
<dbReference type="SUPFAM" id="SSF52540">
    <property type="entry name" value="P-loop containing nucleoside triphosphate hydrolases"/>
    <property type="match status" value="1"/>
</dbReference>
<organism evidence="8 9">
    <name type="scientific">Blastomyces percursus</name>
    <dbReference type="NCBI Taxonomy" id="1658174"/>
    <lineage>
        <taxon>Eukaryota</taxon>
        <taxon>Fungi</taxon>
        <taxon>Dikarya</taxon>
        <taxon>Ascomycota</taxon>
        <taxon>Pezizomycotina</taxon>
        <taxon>Eurotiomycetes</taxon>
        <taxon>Eurotiomycetidae</taxon>
        <taxon>Onygenales</taxon>
        <taxon>Ajellomycetaceae</taxon>
        <taxon>Blastomyces</taxon>
    </lineage>
</organism>
<dbReference type="PANTHER" id="PTHR23117">
    <property type="entry name" value="GUANYLATE KINASE-RELATED"/>
    <property type="match status" value="1"/>
</dbReference>
<comment type="caution">
    <text evidence="8">The sequence shown here is derived from an EMBL/GenBank/DDBJ whole genome shotgun (WGS) entry which is preliminary data.</text>
</comment>
<keyword evidence="4" id="KW-0547">Nucleotide-binding</keyword>
<dbReference type="VEuPathDB" id="FungiDB:ACJ73_02035"/>
<dbReference type="Proteomes" id="UP000242791">
    <property type="component" value="Unassembled WGS sequence"/>
</dbReference>
<dbReference type="GO" id="GO:0003676">
    <property type="term" value="F:nucleic acid binding"/>
    <property type="evidence" value="ECO:0007669"/>
    <property type="project" value="InterPro"/>
</dbReference>
<dbReference type="STRING" id="1658174.A0A1J9R2E7"/>
<dbReference type="GO" id="GO:0005524">
    <property type="term" value="F:ATP binding"/>
    <property type="evidence" value="ECO:0007669"/>
    <property type="project" value="UniProtKB-KW"/>
</dbReference>
<dbReference type="InterPro" id="IPR004875">
    <property type="entry name" value="DDE_SF_endonuclease_dom"/>
</dbReference>
<evidence type="ECO:0000256" key="3">
    <source>
        <dbReference type="ARBA" id="ARBA00022679"/>
    </source>
</evidence>
<dbReference type="OrthoDB" id="6334211at2759"/>
<evidence type="ECO:0000259" key="7">
    <source>
        <dbReference type="PROSITE" id="PS50052"/>
    </source>
</evidence>
<dbReference type="SMART" id="SM00072">
    <property type="entry name" value="GuKc"/>
    <property type="match status" value="1"/>
</dbReference>
<keyword evidence="3" id="KW-0808">Transferase</keyword>
<dbReference type="EMBL" id="LGTZ01000204">
    <property type="protein sequence ID" value="OJD26579.1"/>
    <property type="molecule type" value="Genomic_DNA"/>
</dbReference>
<dbReference type="EC" id="2.7.4.8" evidence="2"/>
<gene>
    <name evidence="8" type="ORF">ACJ73_02035</name>
</gene>
<evidence type="ECO:0000256" key="4">
    <source>
        <dbReference type="ARBA" id="ARBA00022741"/>
    </source>
</evidence>
<dbReference type="Gene3D" id="3.30.63.10">
    <property type="entry name" value="Guanylate Kinase phosphate binding domain"/>
    <property type="match status" value="1"/>
</dbReference>
<evidence type="ECO:0000313" key="8">
    <source>
        <dbReference type="EMBL" id="OJD26579.1"/>
    </source>
</evidence>
<keyword evidence="5 8" id="KW-0418">Kinase</keyword>
<dbReference type="FunFam" id="3.30.63.10:FF:000002">
    <property type="entry name" value="Guanylate kinase 1"/>
    <property type="match status" value="1"/>
</dbReference>
<reference evidence="8 9" key="1">
    <citation type="submission" date="2015-08" db="EMBL/GenBank/DDBJ databases">
        <title>Emmonsia species relationships and genome sequence.</title>
        <authorList>
            <person name="Cuomo C.A."/>
            <person name="Schwartz I.S."/>
            <person name="Kenyon C."/>
            <person name="De Hoog G.S."/>
            <person name="Govender N.P."/>
            <person name="Botha A."/>
            <person name="Moreno L."/>
            <person name="De Vries M."/>
            <person name="Munoz J.F."/>
            <person name="Stielow J.B."/>
        </authorList>
    </citation>
    <scope>NUCLEOTIDE SEQUENCE [LARGE SCALE GENOMIC DNA]</scope>
    <source>
        <strain evidence="8 9">EI222</strain>
    </source>
</reference>
<accession>A0A1J9R2E7</accession>
<evidence type="ECO:0000256" key="5">
    <source>
        <dbReference type="ARBA" id="ARBA00022777"/>
    </source>
</evidence>
<dbReference type="PROSITE" id="PS00856">
    <property type="entry name" value="GUANYLATE_KINASE_1"/>
    <property type="match status" value="1"/>
</dbReference>
<dbReference type="GO" id="GO:0005829">
    <property type="term" value="C:cytosol"/>
    <property type="evidence" value="ECO:0007669"/>
    <property type="project" value="TreeGrafter"/>
</dbReference>